<name>A0A1X2GRW6_9FUNG</name>
<proteinExistence type="inferred from homology"/>
<evidence type="ECO:0000256" key="3">
    <source>
        <dbReference type="ARBA" id="ARBA00022553"/>
    </source>
</evidence>
<feature type="compositionally biased region" description="Acidic residues" evidence="5">
    <location>
        <begin position="70"/>
        <end position="92"/>
    </location>
</feature>
<gene>
    <name evidence="7" type="ORF">DM01DRAFT_1318014</name>
</gene>
<protein>
    <recommendedName>
        <fullName evidence="6">Sas10 C-terminal domain-containing protein</fullName>
    </recommendedName>
</protein>
<keyword evidence="8" id="KW-1185">Reference proteome</keyword>
<dbReference type="Pfam" id="PF04000">
    <property type="entry name" value="Sas10_Utp3"/>
    <property type="match status" value="1"/>
</dbReference>
<dbReference type="GO" id="GO:0032040">
    <property type="term" value="C:small-subunit processome"/>
    <property type="evidence" value="ECO:0007669"/>
    <property type="project" value="TreeGrafter"/>
</dbReference>
<evidence type="ECO:0000259" key="6">
    <source>
        <dbReference type="Pfam" id="PF09368"/>
    </source>
</evidence>
<feature type="region of interest" description="Disordered" evidence="5">
    <location>
        <begin position="413"/>
        <end position="540"/>
    </location>
</feature>
<dbReference type="PANTHER" id="PTHR13237:SF8">
    <property type="entry name" value="SOMETHING ABOUT SILENCING PROTEIN 10"/>
    <property type="match status" value="1"/>
</dbReference>
<feature type="compositionally biased region" description="Acidic residues" evidence="5">
    <location>
        <begin position="334"/>
        <end position="353"/>
    </location>
</feature>
<comment type="similarity">
    <text evidence="2">Belongs to the SAS10 family.</text>
</comment>
<feature type="region of interest" description="Disordered" evidence="5">
    <location>
        <begin position="1"/>
        <end position="118"/>
    </location>
</feature>
<comment type="subcellular location">
    <subcellularLocation>
        <location evidence="1">Nucleus</location>
    </subcellularLocation>
</comment>
<dbReference type="InterPro" id="IPR007146">
    <property type="entry name" value="Sas10/Utp3/C1D"/>
</dbReference>
<dbReference type="GO" id="GO:0000462">
    <property type="term" value="P:maturation of SSU-rRNA from tricistronic rRNA transcript (SSU-rRNA, 5.8S rRNA, LSU-rRNA)"/>
    <property type="evidence" value="ECO:0007669"/>
    <property type="project" value="TreeGrafter"/>
</dbReference>
<feature type="compositionally biased region" description="Basic residues" evidence="5">
    <location>
        <begin position="476"/>
        <end position="485"/>
    </location>
</feature>
<feature type="region of interest" description="Disordered" evidence="5">
    <location>
        <begin position="313"/>
        <end position="357"/>
    </location>
</feature>
<evidence type="ECO:0000256" key="1">
    <source>
        <dbReference type="ARBA" id="ARBA00004123"/>
    </source>
</evidence>
<dbReference type="PANTHER" id="PTHR13237">
    <property type="entry name" value="SOMETHING ABOUT SILENCING PROTEIN 10-RELATED"/>
    <property type="match status" value="1"/>
</dbReference>
<feature type="domain" description="Sas10 C-terminal" evidence="6">
    <location>
        <begin position="507"/>
        <end position="579"/>
    </location>
</feature>
<dbReference type="AlphaFoldDB" id="A0A1X2GRW6"/>
<feature type="compositionally biased region" description="Basic and acidic residues" evidence="5">
    <location>
        <begin position="20"/>
        <end position="34"/>
    </location>
</feature>
<comment type="caution">
    <text evidence="7">The sequence shown here is derived from an EMBL/GenBank/DDBJ whole genome shotgun (WGS) entry which is preliminary data.</text>
</comment>
<sequence length="579" mass="66703">MGRKKSAVFRDATKNVQQDNGDKIDAIRTWNDIDHESEDDFHDSRGQVLLSDQESQGEEESDREIYGLDGLEEEDDEDEFDDEDEDAEEEKEEATWGTSKNAYYDADEGEDLEEMREEEEEALKIQKQRLADMDEADFMDETMPGWGLGAQADQEADKALVASVTKELEEISFDVSKSVAARRKNLPVAEKVKILQNESPELLDLLNEFKDKSELVAQLKTQLDSIQKHDKQDEKAAQFLLFQYQLYMNYLTNMSFYFALKAANTPGVRDHPVIGTLVSLRQSIEKTERLEKKLEPQLETFWQQLQLPATVEKQHRSTESIIPTIHSSDSDMNASDDLEEDEEDVASEEEEADNWAAVHDIEEEFKSMKKANKRKRDMGDDFGELDALDQVDMEDKLNRKRSIRDYVAKIESKQAKQMAKYQGDTDLPYKNRKHQQQQKGVAQPKDTSADLDNEDWNEQDVRDAQDEVDDDYTKMVRSKKARKMQKQAEYDASRAPLMDSHEDVDDGDKRMASRQILKNKGLTPRRRKEDRNSRVKKRMQYNKKLKKLSSTRAVAKPLTGNYGGEATGIKTNVARSVKF</sequence>
<dbReference type="Pfam" id="PF09368">
    <property type="entry name" value="Sas10"/>
    <property type="match status" value="1"/>
</dbReference>
<evidence type="ECO:0000313" key="7">
    <source>
        <dbReference type="EMBL" id="ORX59816.1"/>
    </source>
</evidence>
<feature type="compositionally biased region" description="Acidic residues" evidence="5">
    <location>
        <begin position="105"/>
        <end position="118"/>
    </location>
</feature>
<dbReference type="InterPro" id="IPR018972">
    <property type="entry name" value="Sas10_C_dom"/>
</dbReference>
<evidence type="ECO:0000256" key="4">
    <source>
        <dbReference type="ARBA" id="ARBA00023242"/>
    </source>
</evidence>
<keyword evidence="4" id="KW-0539">Nucleus</keyword>
<organism evidence="7 8">
    <name type="scientific">Hesseltinella vesiculosa</name>
    <dbReference type="NCBI Taxonomy" id="101127"/>
    <lineage>
        <taxon>Eukaryota</taxon>
        <taxon>Fungi</taxon>
        <taxon>Fungi incertae sedis</taxon>
        <taxon>Mucoromycota</taxon>
        <taxon>Mucoromycotina</taxon>
        <taxon>Mucoromycetes</taxon>
        <taxon>Mucorales</taxon>
        <taxon>Cunninghamellaceae</taxon>
        <taxon>Hesseltinella</taxon>
    </lineage>
</organism>
<dbReference type="STRING" id="101127.A0A1X2GRW6"/>
<evidence type="ECO:0000313" key="8">
    <source>
        <dbReference type="Proteomes" id="UP000242146"/>
    </source>
</evidence>
<evidence type="ECO:0000256" key="5">
    <source>
        <dbReference type="SAM" id="MobiDB-lite"/>
    </source>
</evidence>
<feature type="compositionally biased region" description="Acidic residues" evidence="5">
    <location>
        <begin position="449"/>
        <end position="458"/>
    </location>
</feature>
<keyword evidence="3" id="KW-0597">Phosphoprotein</keyword>
<evidence type="ECO:0000256" key="2">
    <source>
        <dbReference type="ARBA" id="ARBA00010979"/>
    </source>
</evidence>
<reference evidence="7 8" key="1">
    <citation type="submission" date="2016-07" db="EMBL/GenBank/DDBJ databases">
        <title>Pervasive Adenine N6-methylation of Active Genes in Fungi.</title>
        <authorList>
            <consortium name="DOE Joint Genome Institute"/>
            <person name="Mondo S.J."/>
            <person name="Dannebaum R.O."/>
            <person name="Kuo R.C."/>
            <person name="Labutti K."/>
            <person name="Haridas S."/>
            <person name="Kuo A."/>
            <person name="Salamov A."/>
            <person name="Ahrendt S.R."/>
            <person name="Lipzen A."/>
            <person name="Sullivan W."/>
            <person name="Andreopoulos W.B."/>
            <person name="Clum A."/>
            <person name="Lindquist E."/>
            <person name="Daum C."/>
            <person name="Ramamoorthy G.K."/>
            <person name="Gryganskyi A."/>
            <person name="Culley D."/>
            <person name="Magnuson J.K."/>
            <person name="James T.Y."/>
            <person name="O'Malley M.A."/>
            <person name="Stajich J.E."/>
            <person name="Spatafora J.W."/>
            <person name="Visel A."/>
            <person name="Grigoriev I.V."/>
        </authorList>
    </citation>
    <scope>NUCLEOTIDE SEQUENCE [LARGE SCALE GENOMIC DNA]</scope>
    <source>
        <strain evidence="7 8">NRRL 3301</strain>
    </source>
</reference>
<feature type="compositionally biased region" description="Polar residues" evidence="5">
    <location>
        <begin position="319"/>
        <end position="333"/>
    </location>
</feature>
<dbReference type="EMBL" id="MCGT01000005">
    <property type="protein sequence ID" value="ORX59816.1"/>
    <property type="molecule type" value="Genomic_DNA"/>
</dbReference>
<dbReference type="OrthoDB" id="1924577at2759"/>
<accession>A0A1X2GRW6</accession>
<dbReference type="Proteomes" id="UP000242146">
    <property type="component" value="Unassembled WGS sequence"/>
</dbReference>